<dbReference type="SUPFAM" id="SSF56672">
    <property type="entry name" value="DNA/RNA polymerases"/>
    <property type="match status" value="1"/>
</dbReference>
<accession>A0A7I8ITW7</accession>
<name>A0A7I8ITW7_SPIIN</name>
<dbReference type="InterPro" id="IPR043128">
    <property type="entry name" value="Rev_trsase/Diguanyl_cyclase"/>
</dbReference>
<dbReference type="PANTHER" id="PTHR35046:SF26">
    <property type="entry name" value="RNA-DIRECTED DNA POLYMERASE"/>
    <property type="match status" value="1"/>
</dbReference>
<gene>
    <name evidence="1" type="ORF">SI7747_06007859</name>
</gene>
<evidence type="ECO:0000313" key="2">
    <source>
        <dbReference type="Proteomes" id="UP001189122"/>
    </source>
</evidence>
<protein>
    <submittedName>
        <fullName evidence="1">Uncharacterized protein</fullName>
    </submittedName>
</protein>
<dbReference type="Gene3D" id="3.30.70.270">
    <property type="match status" value="1"/>
</dbReference>
<sequence length="116" mass="13611">MDACHMILGRPWQFDVDATHCGKENIHIFYRNGKKIFLAPMQDMDFCKGEKEKRKKDGNWRICVDSIAMNKRTVNYRFPISRLDDMSDILCGSKIFSKVDLESGYHRIKNRLGVHE</sequence>
<dbReference type="PANTHER" id="PTHR35046">
    <property type="entry name" value="ZINC KNUCKLE (CCHC-TYPE) FAMILY PROTEIN"/>
    <property type="match status" value="1"/>
</dbReference>
<dbReference type="AlphaFoldDB" id="A0A7I8ITW7"/>
<dbReference type="Gene3D" id="3.10.10.10">
    <property type="entry name" value="HIV Type 1 Reverse Transcriptase, subunit A, domain 1"/>
    <property type="match status" value="1"/>
</dbReference>
<keyword evidence="2" id="KW-1185">Reference proteome</keyword>
<dbReference type="EMBL" id="CACRZD030000006">
    <property type="protein sequence ID" value="CAA6661464.1"/>
    <property type="molecule type" value="Genomic_DNA"/>
</dbReference>
<dbReference type="Proteomes" id="UP001189122">
    <property type="component" value="Unassembled WGS sequence"/>
</dbReference>
<proteinExistence type="predicted"/>
<evidence type="ECO:0000313" key="1">
    <source>
        <dbReference type="EMBL" id="CAA2621781.1"/>
    </source>
</evidence>
<dbReference type="EMBL" id="LR743593">
    <property type="protein sequence ID" value="CAA2621781.1"/>
    <property type="molecule type" value="Genomic_DNA"/>
</dbReference>
<dbReference type="InterPro" id="IPR043502">
    <property type="entry name" value="DNA/RNA_pol_sf"/>
</dbReference>
<organism evidence="1">
    <name type="scientific">Spirodela intermedia</name>
    <name type="common">Intermediate duckweed</name>
    <dbReference type="NCBI Taxonomy" id="51605"/>
    <lineage>
        <taxon>Eukaryota</taxon>
        <taxon>Viridiplantae</taxon>
        <taxon>Streptophyta</taxon>
        <taxon>Embryophyta</taxon>
        <taxon>Tracheophyta</taxon>
        <taxon>Spermatophyta</taxon>
        <taxon>Magnoliopsida</taxon>
        <taxon>Liliopsida</taxon>
        <taxon>Araceae</taxon>
        <taxon>Lemnoideae</taxon>
        <taxon>Spirodela</taxon>
    </lineage>
</organism>
<reference evidence="1 2" key="1">
    <citation type="submission" date="2019-12" db="EMBL/GenBank/DDBJ databases">
        <authorList>
            <person name="Scholz U."/>
            <person name="Mascher M."/>
            <person name="Fiebig A."/>
        </authorList>
    </citation>
    <scope>NUCLEOTIDE SEQUENCE</scope>
</reference>